<evidence type="ECO:0000256" key="1">
    <source>
        <dbReference type="SAM" id="MobiDB-lite"/>
    </source>
</evidence>
<evidence type="ECO:0000313" key="2">
    <source>
        <dbReference type="EMBL" id="GAQ85665.1"/>
    </source>
</evidence>
<feature type="region of interest" description="Disordered" evidence="1">
    <location>
        <begin position="1"/>
        <end position="48"/>
    </location>
</feature>
<dbReference type="OrthoDB" id="568301at2759"/>
<feature type="compositionally biased region" description="Basic and acidic residues" evidence="1">
    <location>
        <begin position="754"/>
        <end position="765"/>
    </location>
</feature>
<dbReference type="PANTHER" id="PTHR33667:SF7">
    <property type="entry name" value="RIKEN CDNA 1810020O05 GENE"/>
    <property type="match status" value="1"/>
</dbReference>
<keyword evidence="3" id="KW-1185">Reference proteome</keyword>
<gene>
    <name evidence="2" type="ORF">KFL_002480030</name>
</gene>
<evidence type="ECO:0000313" key="3">
    <source>
        <dbReference type="Proteomes" id="UP000054558"/>
    </source>
</evidence>
<feature type="region of interest" description="Disordered" evidence="1">
    <location>
        <begin position="708"/>
        <end position="778"/>
    </location>
</feature>
<feature type="compositionally biased region" description="Pro residues" evidence="1">
    <location>
        <begin position="102"/>
        <end position="113"/>
    </location>
</feature>
<accession>A0A1Y1I400</accession>
<proteinExistence type="predicted"/>
<dbReference type="PANTHER" id="PTHR33667">
    <property type="entry name" value="SI:DKEY-57N24.6"/>
    <property type="match status" value="1"/>
</dbReference>
<feature type="region of interest" description="Disordered" evidence="1">
    <location>
        <begin position="392"/>
        <end position="432"/>
    </location>
</feature>
<protein>
    <submittedName>
        <fullName evidence="2">Uncharacterized protein</fullName>
    </submittedName>
</protein>
<feature type="compositionally biased region" description="Basic residues" evidence="1">
    <location>
        <begin position="744"/>
        <end position="753"/>
    </location>
</feature>
<reference evidence="2 3" key="1">
    <citation type="journal article" date="2014" name="Nat. Commun.">
        <title>Klebsormidium flaccidum genome reveals primary factors for plant terrestrial adaptation.</title>
        <authorList>
            <person name="Hori K."/>
            <person name="Maruyama F."/>
            <person name="Fujisawa T."/>
            <person name="Togashi T."/>
            <person name="Yamamoto N."/>
            <person name="Seo M."/>
            <person name="Sato S."/>
            <person name="Yamada T."/>
            <person name="Mori H."/>
            <person name="Tajima N."/>
            <person name="Moriyama T."/>
            <person name="Ikeuchi M."/>
            <person name="Watanabe M."/>
            <person name="Wada H."/>
            <person name="Kobayashi K."/>
            <person name="Saito M."/>
            <person name="Masuda T."/>
            <person name="Sasaki-Sekimoto Y."/>
            <person name="Mashiguchi K."/>
            <person name="Awai K."/>
            <person name="Shimojima M."/>
            <person name="Masuda S."/>
            <person name="Iwai M."/>
            <person name="Nobusawa T."/>
            <person name="Narise T."/>
            <person name="Kondo S."/>
            <person name="Saito H."/>
            <person name="Sato R."/>
            <person name="Murakawa M."/>
            <person name="Ihara Y."/>
            <person name="Oshima-Yamada Y."/>
            <person name="Ohtaka K."/>
            <person name="Satoh M."/>
            <person name="Sonobe K."/>
            <person name="Ishii M."/>
            <person name="Ohtani R."/>
            <person name="Kanamori-Sato M."/>
            <person name="Honoki R."/>
            <person name="Miyazaki D."/>
            <person name="Mochizuki H."/>
            <person name="Umetsu J."/>
            <person name="Higashi K."/>
            <person name="Shibata D."/>
            <person name="Kamiya Y."/>
            <person name="Sato N."/>
            <person name="Nakamura Y."/>
            <person name="Tabata S."/>
            <person name="Ida S."/>
            <person name="Kurokawa K."/>
            <person name="Ohta H."/>
        </authorList>
    </citation>
    <scope>NUCLEOTIDE SEQUENCE [LARGE SCALE GENOMIC DNA]</scope>
    <source>
        <strain evidence="2 3">NIES-2285</strain>
    </source>
</reference>
<dbReference type="STRING" id="105231.A0A1Y1I400"/>
<name>A0A1Y1I400_KLENI</name>
<organism evidence="2 3">
    <name type="scientific">Klebsormidium nitens</name>
    <name type="common">Green alga</name>
    <name type="synonym">Ulothrix nitens</name>
    <dbReference type="NCBI Taxonomy" id="105231"/>
    <lineage>
        <taxon>Eukaryota</taxon>
        <taxon>Viridiplantae</taxon>
        <taxon>Streptophyta</taxon>
        <taxon>Klebsormidiophyceae</taxon>
        <taxon>Klebsormidiales</taxon>
        <taxon>Klebsormidiaceae</taxon>
        <taxon>Klebsormidium</taxon>
    </lineage>
</organism>
<dbReference type="OMA" id="HASHHES"/>
<feature type="compositionally biased region" description="Pro residues" evidence="1">
    <location>
        <begin position="399"/>
        <end position="418"/>
    </location>
</feature>
<feature type="compositionally biased region" description="Low complexity" evidence="1">
    <location>
        <begin position="718"/>
        <end position="727"/>
    </location>
</feature>
<feature type="region of interest" description="Disordered" evidence="1">
    <location>
        <begin position="102"/>
        <end position="194"/>
    </location>
</feature>
<dbReference type="Proteomes" id="UP000054558">
    <property type="component" value="Unassembled WGS sequence"/>
</dbReference>
<dbReference type="EMBL" id="DF237197">
    <property type="protein sequence ID" value="GAQ85665.1"/>
    <property type="molecule type" value="Genomic_DNA"/>
</dbReference>
<sequence length="1055" mass="111217">MAEPTMVRLSLRAEPAEPVAALEQSSPEDGAAPEKQETAPAPGFSVSYSVLGQPEGQAEALPAAAQTSLVWEKELPLVVDEAFVRTAAAAYGRVCIWLRPGSDPPPAAKPPPGAKEGSKDRSQSKSGKGAEPPGKGESSNEAKASGKGAPTRSTSIKPGGSKSVSPAPPVTSSPSPELGVGKTEHGGCDGGPPRGWGEKEGACLLVLEAAPLLANRMHVERSFSLEGGAPQLDLKGGLGVEAAPSLAGALSVAGVLKGYSKVVVTATLTQKLLPDPIAAALNPVVLTPLRLYSLPDQPASAHALDTLCQPPRVELRLPGVHKAFSRTATSLPWRAPSSSPRGASSVPLQVRDAVFDGPPCILLAGLLPAGSLYEDLTSAPLEVRILDRSLSARGNAPASPSPEPAQAPSPGETPPPTAAPANATGDRPRLPDSCGVARLSLSELCRGEADVKTRAPVYPVGSAAALAAGEENDWRTRPGLYMQAGSSIALRVEAAVPLAEAPGTTRPFGRIVVRLAYADGPVLNAVLAEVRAVNAATLRLAGEERHVLTTLATMQLTPAQQTSPELDVITGLQAGSHLSVIDGEIRLLLLEGLRSGSYPRLEAMLRREQAAAPEPLHVLSNPDVGFRERLYGTLGADVQPFKLRASLAHIASDPNGAIAGRLKPECHEGVIRLEALAGMTRLRKAAPMFPSAVMVEAVYRKYGGELTSQDVTGRPEEPTANAAAAETSADEGESGPDAEGGSPRRGRATAARKGHTDNTNDEFMRTRRARATKNQHKENLARIGALSEKAHAVRAALRARQRAVLLEEEKNTPRERSPTFDTTLHNKPFFWPAPREAAAFRTLPNHPSEARTEELNQPWEEPLTATLSREGDPDSLPFQTVVAPANGALFERDGSFFTSVFTAADSLAKKKTIGRDDSNPSGPRFDTVTPLRKTVGQLDKLSGLLRDPPRKPGLTGRARLDACPVSALSAEPYVEGAQETAKVDPAPFTSKNVDFRRHISPPRSTVAKRAITEVTASEKAANPAFQQSALREPIQHQSVFKVTSWYGKPAAQEHA</sequence>
<dbReference type="AlphaFoldDB" id="A0A1Y1I400"/>